<evidence type="ECO:0000313" key="2">
    <source>
        <dbReference type="Proteomes" id="UP000050443"/>
    </source>
</evidence>
<dbReference type="PATRIC" id="fig|362413.3.peg.1684"/>
<dbReference type="EMBL" id="JRLF01000014">
    <property type="protein sequence ID" value="KQB38376.1"/>
    <property type="molecule type" value="Genomic_DNA"/>
</dbReference>
<accession>A0A0Q1BD59</accession>
<gene>
    <name evidence="1" type="ORF">RC62_1731</name>
</gene>
<name>A0A0Q1BD59_9FLAO</name>
<dbReference type="STRING" id="362413.RC62_1731"/>
<sequence>MQVLKRYNTETKETTTLEYIIRNGDTIAHGKLARYNKEGKKVKDANFINGEISGEVINYFDTGVIKSMYYYKLDNNRIPDENIENFPSGKIMSYTLYDDLGISAFTIYFDEKGSVKNYDGYPILEIHQYKIENKEKFKTKTNRHLKVGDTVKYQFLIASIPNVKRDITIENLDVDNLTAKRTFKQMSRVSFDVEEILTEKGINTIRAVVKYEFNNKEKKVINAMIFFKVEVN</sequence>
<evidence type="ECO:0000313" key="1">
    <source>
        <dbReference type="EMBL" id="KQB38376.1"/>
    </source>
</evidence>
<dbReference type="Proteomes" id="UP000050443">
    <property type="component" value="Unassembled WGS sequence"/>
</dbReference>
<organism evidence="1 2">
    <name type="scientific">Flavobacterium aquidurense</name>
    <dbReference type="NCBI Taxonomy" id="362413"/>
    <lineage>
        <taxon>Bacteria</taxon>
        <taxon>Pseudomonadati</taxon>
        <taxon>Bacteroidota</taxon>
        <taxon>Flavobacteriia</taxon>
        <taxon>Flavobacteriales</taxon>
        <taxon>Flavobacteriaceae</taxon>
        <taxon>Flavobacterium</taxon>
    </lineage>
</organism>
<dbReference type="SUPFAM" id="SSF82185">
    <property type="entry name" value="Histone H3 K4-specific methyltransferase SET7/9 N-terminal domain"/>
    <property type="match status" value="1"/>
</dbReference>
<reference evidence="1 2" key="1">
    <citation type="submission" date="2014-09" db="EMBL/GenBank/DDBJ databases">
        <title>Genome sequence of Flavobacterium aquidurense RC62.</title>
        <authorList>
            <person name="Kim J.F."/>
            <person name="Kwak M.-J."/>
        </authorList>
    </citation>
    <scope>NUCLEOTIDE SEQUENCE [LARGE SCALE GENOMIC DNA]</scope>
    <source>
        <strain evidence="1 2">RC62</strain>
    </source>
</reference>
<proteinExistence type="predicted"/>
<evidence type="ECO:0008006" key="3">
    <source>
        <dbReference type="Google" id="ProtNLM"/>
    </source>
</evidence>
<dbReference type="AlphaFoldDB" id="A0A0Q1BD59"/>
<comment type="caution">
    <text evidence="1">The sequence shown here is derived from an EMBL/GenBank/DDBJ whole genome shotgun (WGS) entry which is preliminary data.</text>
</comment>
<protein>
    <recommendedName>
        <fullName evidence="3">MORN repeat variant</fullName>
    </recommendedName>
</protein>